<gene>
    <name evidence="2" type="ORF">H9980_12920</name>
</gene>
<dbReference type="AlphaFoldDB" id="A0A9D1XRW8"/>
<feature type="transmembrane region" description="Helical" evidence="1">
    <location>
        <begin position="40"/>
        <end position="59"/>
    </location>
</feature>
<evidence type="ECO:0000313" key="2">
    <source>
        <dbReference type="EMBL" id="HIX82850.1"/>
    </source>
</evidence>
<accession>A0A9D1XRW8</accession>
<protein>
    <submittedName>
        <fullName evidence="2">DUF3021 family protein</fullName>
    </submittedName>
</protein>
<reference evidence="2" key="2">
    <citation type="submission" date="2021-04" db="EMBL/GenBank/DDBJ databases">
        <authorList>
            <person name="Gilroy R."/>
        </authorList>
    </citation>
    <scope>NUCLEOTIDE SEQUENCE</scope>
    <source>
        <strain evidence="2">ChiGjej1B1-14440</strain>
    </source>
</reference>
<keyword evidence="1" id="KW-0472">Membrane</keyword>
<organism evidence="2 3">
    <name type="scientific">Candidatus Erysipelatoclostridium merdavium</name>
    <dbReference type="NCBI Taxonomy" id="2838566"/>
    <lineage>
        <taxon>Bacteria</taxon>
        <taxon>Bacillati</taxon>
        <taxon>Bacillota</taxon>
        <taxon>Erysipelotrichia</taxon>
        <taxon>Erysipelotrichales</taxon>
        <taxon>Erysipelotrichales incertae sedis</taxon>
    </lineage>
</organism>
<keyword evidence="1" id="KW-0812">Transmembrane</keyword>
<dbReference type="InterPro" id="IPR021560">
    <property type="entry name" value="DUF3021"/>
</dbReference>
<comment type="caution">
    <text evidence="2">The sequence shown here is derived from an EMBL/GenBank/DDBJ whole genome shotgun (WGS) entry which is preliminary data.</text>
</comment>
<dbReference type="Pfam" id="PF11457">
    <property type="entry name" value="DUF3021"/>
    <property type="match status" value="1"/>
</dbReference>
<reference evidence="2" key="1">
    <citation type="journal article" date="2021" name="PeerJ">
        <title>Extensive microbial diversity within the chicken gut microbiome revealed by metagenomics and culture.</title>
        <authorList>
            <person name="Gilroy R."/>
            <person name="Ravi A."/>
            <person name="Getino M."/>
            <person name="Pursley I."/>
            <person name="Horton D.L."/>
            <person name="Alikhan N.F."/>
            <person name="Baker D."/>
            <person name="Gharbi K."/>
            <person name="Hall N."/>
            <person name="Watson M."/>
            <person name="Adriaenssens E.M."/>
            <person name="Foster-Nyarko E."/>
            <person name="Jarju S."/>
            <person name="Secka A."/>
            <person name="Antonio M."/>
            <person name="Oren A."/>
            <person name="Chaudhuri R.R."/>
            <person name="La Ragione R."/>
            <person name="Hildebrand F."/>
            <person name="Pallen M.J."/>
        </authorList>
    </citation>
    <scope>NUCLEOTIDE SEQUENCE</scope>
    <source>
        <strain evidence="2">ChiGjej1B1-14440</strain>
    </source>
</reference>
<evidence type="ECO:0000256" key="1">
    <source>
        <dbReference type="SAM" id="Phobius"/>
    </source>
</evidence>
<proteinExistence type="predicted"/>
<keyword evidence="1" id="KW-1133">Transmembrane helix</keyword>
<sequence>MKLKKMIRLYLTTTCISYTFVMIGQAILCNLSDTTMSNNLILIIFAICALVNVLIHIIHYQDLKDWLTSVLSILSIFVIVSLANYLLGYNNAIFEFEHLIFILIMSIAVYFFVITVVFIKNQDDAKKINEKLKATIK</sequence>
<feature type="transmembrane region" description="Helical" evidence="1">
    <location>
        <begin position="99"/>
        <end position="119"/>
    </location>
</feature>
<name>A0A9D1XRW8_9FIRM</name>
<dbReference type="Proteomes" id="UP000886724">
    <property type="component" value="Unassembled WGS sequence"/>
</dbReference>
<dbReference type="EMBL" id="DXET01000292">
    <property type="protein sequence ID" value="HIX82850.1"/>
    <property type="molecule type" value="Genomic_DNA"/>
</dbReference>
<feature type="transmembrane region" description="Helical" evidence="1">
    <location>
        <begin position="66"/>
        <end position="87"/>
    </location>
</feature>
<feature type="transmembrane region" description="Helical" evidence="1">
    <location>
        <begin position="7"/>
        <end position="28"/>
    </location>
</feature>
<evidence type="ECO:0000313" key="3">
    <source>
        <dbReference type="Proteomes" id="UP000886724"/>
    </source>
</evidence>